<dbReference type="Gene3D" id="3.30.1370.10">
    <property type="entry name" value="K Homology domain, type 1"/>
    <property type="match status" value="1"/>
</dbReference>
<dbReference type="GO" id="GO:0003723">
    <property type="term" value="F:RNA binding"/>
    <property type="evidence" value="ECO:0007669"/>
    <property type="project" value="UniProtKB-UniRule"/>
</dbReference>
<evidence type="ECO:0000256" key="1">
    <source>
        <dbReference type="PROSITE-ProRule" id="PRU00117"/>
    </source>
</evidence>
<keyword evidence="1" id="KW-0694">RNA-binding</keyword>
<keyword evidence="3" id="KW-1185">Reference proteome</keyword>
<dbReference type="PROSITE" id="PS50084">
    <property type="entry name" value="KH_TYPE_1"/>
    <property type="match status" value="1"/>
</dbReference>
<organism evidence="2 3">
    <name type="scientific">Nephila pilipes</name>
    <name type="common">Giant wood spider</name>
    <name type="synonym">Nephila maculata</name>
    <dbReference type="NCBI Taxonomy" id="299642"/>
    <lineage>
        <taxon>Eukaryota</taxon>
        <taxon>Metazoa</taxon>
        <taxon>Ecdysozoa</taxon>
        <taxon>Arthropoda</taxon>
        <taxon>Chelicerata</taxon>
        <taxon>Arachnida</taxon>
        <taxon>Araneae</taxon>
        <taxon>Araneomorphae</taxon>
        <taxon>Entelegynae</taxon>
        <taxon>Araneoidea</taxon>
        <taxon>Nephilidae</taxon>
        <taxon>Nephila</taxon>
    </lineage>
</organism>
<sequence>MVTVECIIPRENHYTVWGSRDSKVQNIQRPLNVTIKFPDREKSEDADKVTMNGDAHVDDLEAEFQANFEAQREELIKTYENADLQDLRRKTEDVLLKMTDNLIELEILLPSK</sequence>
<gene>
    <name evidence="2" type="ORF">NPIL_339401</name>
</gene>
<name>A0A8X6U4G1_NEPPI</name>
<dbReference type="InterPro" id="IPR036612">
    <property type="entry name" value="KH_dom_type_1_sf"/>
</dbReference>
<dbReference type="SUPFAM" id="SSF54791">
    <property type="entry name" value="Eukaryotic type KH-domain (KH-domain type I)"/>
    <property type="match status" value="1"/>
</dbReference>
<proteinExistence type="predicted"/>
<dbReference type="Proteomes" id="UP000887013">
    <property type="component" value="Unassembled WGS sequence"/>
</dbReference>
<dbReference type="EMBL" id="BMAW01117230">
    <property type="protein sequence ID" value="GFT74082.1"/>
    <property type="molecule type" value="Genomic_DNA"/>
</dbReference>
<reference evidence="2" key="1">
    <citation type="submission" date="2020-08" db="EMBL/GenBank/DDBJ databases">
        <title>Multicomponent nature underlies the extraordinary mechanical properties of spider dragline silk.</title>
        <authorList>
            <person name="Kono N."/>
            <person name="Nakamura H."/>
            <person name="Mori M."/>
            <person name="Yoshida Y."/>
            <person name="Ohtoshi R."/>
            <person name="Malay A.D."/>
            <person name="Moran D.A.P."/>
            <person name="Tomita M."/>
            <person name="Numata K."/>
            <person name="Arakawa K."/>
        </authorList>
    </citation>
    <scope>NUCLEOTIDE SEQUENCE</scope>
</reference>
<protein>
    <submittedName>
        <fullName evidence="2">Uncharacterized protein</fullName>
    </submittedName>
</protein>
<dbReference type="AlphaFoldDB" id="A0A8X6U4G1"/>
<evidence type="ECO:0000313" key="2">
    <source>
        <dbReference type="EMBL" id="GFT74082.1"/>
    </source>
</evidence>
<comment type="caution">
    <text evidence="2">The sequence shown here is derived from an EMBL/GenBank/DDBJ whole genome shotgun (WGS) entry which is preliminary data.</text>
</comment>
<evidence type="ECO:0000313" key="3">
    <source>
        <dbReference type="Proteomes" id="UP000887013"/>
    </source>
</evidence>
<accession>A0A8X6U4G1</accession>